<accession>W7IMK1</accession>
<evidence type="ECO:0000313" key="2">
    <source>
        <dbReference type="EMBL" id="EWC61563.1"/>
    </source>
</evidence>
<dbReference type="eggNOG" id="COG2172">
    <property type="taxonomic scope" value="Bacteria"/>
</dbReference>
<dbReference type="STRING" id="909613.UO65_3133"/>
<dbReference type="PATRIC" id="fig|909613.9.peg.3135"/>
<dbReference type="Proteomes" id="UP000019277">
    <property type="component" value="Unassembled WGS sequence"/>
</dbReference>
<feature type="compositionally biased region" description="Basic and acidic residues" evidence="1">
    <location>
        <begin position="1"/>
        <end position="13"/>
    </location>
</feature>
<evidence type="ECO:0000313" key="3">
    <source>
        <dbReference type="Proteomes" id="UP000019277"/>
    </source>
</evidence>
<dbReference type="AlphaFoldDB" id="W7IMK1"/>
<protein>
    <submittedName>
        <fullName evidence="2">Serine-protein kinase RsbW</fullName>
        <ecNumber evidence="2">2.7.11.1</ecNumber>
    </submittedName>
</protein>
<keyword evidence="2" id="KW-0418">Kinase</keyword>
<name>W7IMK1_9PSEU</name>
<keyword evidence="2" id="KW-0808">Transferase</keyword>
<organism evidence="2 3">
    <name type="scientific">Actinokineospora spheciospongiae</name>
    <dbReference type="NCBI Taxonomy" id="909613"/>
    <lineage>
        <taxon>Bacteria</taxon>
        <taxon>Bacillati</taxon>
        <taxon>Actinomycetota</taxon>
        <taxon>Actinomycetes</taxon>
        <taxon>Pseudonocardiales</taxon>
        <taxon>Pseudonocardiaceae</taxon>
        <taxon>Actinokineospora</taxon>
    </lineage>
</organism>
<evidence type="ECO:0000256" key="1">
    <source>
        <dbReference type="SAM" id="MobiDB-lite"/>
    </source>
</evidence>
<gene>
    <name evidence="2" type="ORF">UO65_3133</name>
</gene>
<comment type="caution">
    <text evidence="2">The sequence shown here is derived from an EMBL/GenBank/DDBJ whole genome shotgun (WGS) entry which is preliminary data.</text>
</comment>
<proteinExistence type="predicted"/>
<reference evidence="2 3" key="1">
    <citation type="journal article" date="2014" name="Genome Announc.">
        <title>Draft Genome Sequence of the Antitrypanosomally Active Sponge-Associated Bacterium Actinokineospora sp. Strain EG49.</title>
        <authorList>
            <person name="Harjes J."/>
            <person name="Ryu T."/>
            <person name="Abdelmohsen U.R."/>
            <person name="Moitinho-Silva L."/>
            <person name="Horn H."/>
            <person name="Ravasi T."/>
            <person name="Hentschel U."/>
        </authorList>
    </citation>
    <scope>NUCLEOTIDE SEQUENCE [LARGE SCALE GENOMIC DNA]</scope>
    <source>
        <strain evidence="2 3">EG49</strain>
    </source>
</reference>
<dbReference type="EMBL" id="AYXG01000105">
    <property type="protein sequence ID" value="EWC61563.1"/>
    <property type="molecule type" value="Genomic_DNA"/>
</dbReference>
<keyword evidence="3" id="KW-1185">Reference proteome</keyword>
<sequence>MDRPPGRVRRAEDGSSSTMTDSDRGVYDGGVPDNRAATAAPRAGFTPAVDDRIRLRFAADLLNLPVVRSVAGTVAALQDHDIDAISDFKLAVDEVCSTLITRAVPGSELECSFVRDGDLVCFEAAATTAAEVVVDTSSFGWRVLTTLTDRVDSWAGPGPDGQPTLHIYIARGRTGGTA</sequence>
<dbReference type="GO" id="GO:0004674">
    <property type="term" value="F:protein serine/threonine kinase activity"/>
    <property type="evidence" value="ECO:0007669"/>
    <property type="project" value="UniProtKB-EC"/>
</dbReference>
<dbReference type="EC" id="2.7.11.1" evidence="2"/>
<feature type="region of interest" description="Disordered" evidence="1">
    <location>
        <begin position="1"/>
        <end position="39"/>
    </location>
</feature>